<evidence type="ECO:0000256" key="6">
    <source>
        <dbReference type="PROSITE-ProRule" id="PRU00782"/>
    </source>
</evidence>
<comment type="caution">
    <text evidence="6">Lacks conserved residue(s) required for the propagation of feature annotation.</text>
</comment>
<dbReference type="WBParaSite" id="GPUH_0000482201-mRNA-1">
    <property type="protein sequence ID" value="GPUH_0000482201-mRNA-1"/>
    <property type="gene ID" value="GPUH_0000482201"/>
</dbReference>
<evidence type="ECO:0000313" key="10">
    <source>
        <dbReference type="WBParaSite" id="GPUH_0000482201-mRNA-1"/>
    </source>
</evidence>
<keyword evidence="9" id="KW-1185">Reference proteome</keyword>
<keyword evidence="6" id="KW-0505">Motor protein</keyword>
<keyword evidence="3" id="KW-0067">ATP-binding</keyword>
<dbReference type="GO" id="GO:0007015">
    <property type="term" value="P:actin filament organization"/>
    <property type="evidence" value="ECO:0007669"/>
    <property type="project" value="TreeGrafter"/>
</dbReference>
<dbReference type="GO" id="GO:0051015">
    <property type="term" value="F:actin filament binding"/>
    <property type="evidence" value="ECO:0007669"/>
    <property type="project" value="TreeGrafter"/>
</dbReference>
<dbReference type="SUPFAM" id="SSF52540">
    <property type="entry name" value="P-loop containing nucleoside triphosphate hydrolases"/>
    <property type="match status" value="1"/>
</dbReference>
<dbReference type="OrthoDB" id="312459at2759"/>
<evidence type="ECO:0000256" key="3">
    <source>
        <dbReference type="ARBA" id="ARBA00022840"/>
    </source>
</evidence>
<name>A0A183D7X4_9BILA</name>
<dbReference type="GO" id="GO:0016459">
    <property type="term" value="C:myosin complex"/>
    <property type="evidence" value="ECO:0007669"/>
    <property type="project" value="UniProtKB-KW"/>
</dbReference>
<gene>
    <name evidence="8" type="ORF">GPUH_LOCUS4814</name>
</gene>
<dbReference type="EMBL" id="UYRT01009480">
    <property type="protein sequence ID" value="VDK47498.1"/>
    <property type="molecule type" value="Genomic_DNA"/>
</dbReference>
<dbReference type="GO" id="GO:0005524">
    <property type="term" value="F:ATP binding"/>
    <property type="evidence" value="ECO:0007669"/>
    <property type="project" value="UniProtKB-KW"/>
</dbReference>
<dbReference type="PANTHER" id="PTHR13140">
    <property type="entry name" value="MYOSIN"/>
    <property type="match status" value="1"/>
</dbReference>
<dbReference type="Gene3D" id="1.20.120.720">
    <property type="entry name" value="Myosin VI head, motor domain, U50 subdomain"/>
    <property type="match status" value="1"/>
</dbReference>
<dbReference type="InterPro" id="IPR027417">
    <property type="entry name" value="P-loop_NTPase"/>
</dbReference>
<dbReference type="PANTHER" id="PTHR13140:SF857">
    <property type="entry name" value="MYOSIN-11"/>
    <property type="match status" value="1"/>
</dbReference>
<dbReference type="AlphaFoldDB" id="A0A183D7X4"/>
<reference evidence="8 9" key="2">
    <citation type="submission" date="2018-11" db="EMBL/GenBank/DDBJ databases">
        <authorList>
            <consortium name="Pathogen Informatics"/>
        </authorList>
    </citation>
    <scope>NUCLEOTIDE SEQUENCE [LARGE SCALE GENOMIC DNA]</scope>
</reference>
<dbReference type="Gene3D" id="1.20.58.530">
    <property type="match status" value="1"/>
</dbReference>
<reference evidence="10" key="1">
    <citation type="submission" date="2016-06" db="UniProtKB">
        <authorList>
            <consortium name="WormBaseParasite"/>
        </authorList>
    </citation>
    <scope>IDENTIFICATION</scope>
</reference>
<dbReference type="Proteomes" id="UP000271098">
    <property type="component" value="Unassembled WGS sequence"/>
</dbReference>
<proteinExistence type="inferred from homology"/>
<evidence type="ECO:0000256" key="2">
    <source>
        <dbReference type="ARBA" id="ARBA00022741"/>
    </source>
</evidence>
<keyword evidence="5 6" id="KW-0009">Actin-binding</keyword>
<dbReference type="PRINTS" id="PR00193">
    <property type="entry name" value="MYOSINHEAVY"/>
</dbReference>
<feature type="domain" description="Myosin motor" evidence="7">
    <location>
        <begin position="1"/>
        <end position="227"/>
    </location>
</feature>
<evidence type="ECO:0000256" key="4">
    <source>
        <dbReference type="ARBA" id="ARBA00023054"/>
    </source>
</evidence>
<organism evidence="10">
    <name type="scientific">Gongylonema pulchrum</name>
    <dbReference type="NCBI Taxonomy" id="637853"/>
    <lineage>
        <taxon>Eukaryota</taxon>
        <taxon>Metazoa</taxon>
        <taxon>Ecdysozoa</taxon>
        <taxon>Nematoda</taxon>
        <taxon>Chromadorea</taxon>
        <taxon>Rhabditida</taxon>
        <taxon>Spirurina</taxon>
        <taxon>Spiruromorpha</taxon>
        <taxon>Spiruroidea</taxon>
        <taxon>Gongylonematidae</taxon>
        <taxon>Gongylonema</taxon>
    </lineage>
</organism>
<keyword evidence="2" id="KW-0547">Nucleotide-binding</keyword>
<keyword evidence="4" id="KW-0175">Coiled coil</keyword>
<evidence type="ECO:0000256" key="1">
    <source>
        <dbReference type="ARBA" id="ARBA00008314"/>
    </source>
</evidence>
<dbReference type="SMART" id="SM00242">
    <property type="entry name" value="MYSc"/>
    <property type="match status" value="1"/>
</dbReference>
<dbReference type="InterPro" id="IPR001609">
    <property type="entry name" value="Myosin_head_motor_dom-like"/>
</dbReference>
<dbReference type="GO" id="GO:0016020">
    <property type="term" value="C:membrane"/>
    <property type="evidence" value="ECO:0007669"/>
    <property type="project" value="TreeGrafter"/>
</dbReference>
<dbReference type="PROSITE" id="PS51456">
    <property type="entry name" value="MYOSIN_MOTOR"/>
    <property type="match status" value="1"/>
</dbReference>
<accession>A0A183D7X4</accession>
<comment type="similarity">
    <text evidence="1 6">Belongs to the TRAFAC class myosin-kinesin ATPase superfamily. Myosin family.</text>
</comment>
<evidence type="ECO:0000256" key="5">
    <source>
        <dbReference type="ARBA" id="ARBA00023203"/>
    </source>
</evidence>
<dbReference type="Pfam" id="PF00063">
    <property type="entry name" value="Myosin_head"/>
    <property type="match status" value="1"/>
</dbReference>
<evidence type="ECO:0000259" key="7">
    <source>
        <dbReference type="PROSITE" id="PS51456"/>
    </source>
</evidence>
<protein>
    <submittedName>
        <fullName evidence="10">Myosin motor domain-containing protein</fullName>
    </submittedName>
</protein>
<dbReference type="GO" id="GO:0000146">
    <property type="term" value="F:microfilament motor activity"/>
    <property type="evidence" value="ECO:0007669"/>
    <property type="project" value="TreeGrafter"/>
</dbReference>
<evidence type="ECO:0000313" key="8">
    <source>
        <dbReference type="EMBL" id="VDK47498.1"/>
    </source>
</evidence>
<evidence type="ECO:0000313" key="9">
    <source>
        <dbReference type="Proteomes" id="UP000271098"/>
    </source>
</evidence>
<keyword evidence="6" id="KW-0518">Myosin</keyword>
<sequence>MKEFQNGKKNVNSTSSNCLLTNVLQVHWAVAGLGKAVYARMFKWLIDRCNKTLDQKKEDRKYFIGVLDIAGFEIFDFNSFEQLWINFVNERLQQFFNHHMFVLEQEEYKREGIAWTFIDFGLDLQACIELIEKPLGIISMLDEECIVPKATDMTYVQKLNDQHLGKHPNYQKPRPPKGKQSEAHFAIIHYAGTVRFKNTISDFLQKCSFLFNHSTIYFFIQTLTLTF</sequence>
<dbReference type="GO" id="GO:0005737">
    <property type="term" value="C:cytoplasm"/>
    <property type="evidence" value="ECO:0007669"/>
    <property type="project" value="TreeGrafter"/>
</dbReference>